<accession>A0A699RB99</accession>
<dbReference type="AlphaFoldDB" id="A0A699RB99"/>
<name>A0A699RB99_TANCI</name>
<reference evidence="1" key="1">
    <citation type="journal article" date="2019" name="Sci. Rep.">
        <title>Draft genome of Tanacetum cinerariifolium, the natural source of mosquito coil.</title>
        <authorList>
            <person name="Yamashiro T."/>
            <person name="Shiraishi A."/>
            <person name="Satake H."/>
            <person name="Nakayama K."/>
        </authorList>
    </citation>
    <scope>NUCLEOTIDE SEQUENCE</scope>
</reference>
<organism evidence="1">
    <name type="scientific">Tanacetum cinerariifolium</name>
    <name type="common">Dalmatian daisy</name>
    <name type="synonym">Chrysanthemum cinerariifolium</name>
    <dbReference type="NCBI Taxonomy" id="118510"/>
    <lineage>
        <taxon>Eukaryota</taxon>
        <taxon>Viridiplantae</taxon>
        <taxon>Streptophyta</taxon>
        <taxon>Embryophyta</taxon>
        <taxon>Tracheophyta</taxon>
        <taxon>Spermatophyta</taxon>
        <taxon>Magnoliopsida</taxon>
        <taxon>eudicotyledons</taxon>
        <taxon>Gunneridae</taxon>
        <taxon>Pentapetalae</taxon>
        <taxon>asterids</taxon>
        <taxon>campanulids</taxon>
        <taxon>Asterales</taxon>
        <taxon>Asteraceae</taxon>
        <taxon>Asteroideae</taxon>
        <taxon>Anthemideae</taxon>
        <taxon>Anthemidinae</taxon>
        <taxon>Tanacetum</taxon>
    </lineage>
</organism>
<sequence>SGDGYHVVPPPYTGTFMPPKPDLVFHNAPDITETVHTAFNVELSPTKPDNDLSHTHRPSASIIEDCVSDLKDESETKIPQNVPSFVQSTEQVKSLRPSVQHVKTSIPTANPKTAIPEPTSNGNHKNRKACFVCKRLESVEARLLVYQQNETVFEKDIKLLKLEVQLRDNALVVLKQNLKK</sequence>
<feature type="non-terminal residue" evidence="1">
    <location>
        <position position="180"/>
    </location>
</feature>
<protein>
    <submittedName>
        <fullName evidence="1">Uncharacterized protein</fullName>
    </submittedName>
</protein>
<proteinExistence type="predicted"/>
<comment type="caution">
    <text evidence="1">The sequence shown here is derived from an EMBL/GenBank/DDBJ whole genome shotgun (WGS) entry which is preliminary data.</text>
</comment>
<evidence type="ECO:0000313" key="1">
    <source>
        <dbReference type="EMBL" id="GFC81352.1"/>
    </source>
</evidence>
<feature type="non-terminal residue" evidence="1">
    <location>
        <position position="1"/>
    </location>
</feature>
<gene>
    <name evidence="1" type="ORF">Tci_853322</name>
</gene>
<dbReference type="EMBL" id="BKCJ011079453">
    <property type="protein sequence ID" value="GFC81352.1"/>
    <property type="molecule type" value="Genomic_DNA"/>
</dbReference>